<comment type="catalytic activity">
    <reaction evidence="5">
        <text>a quinone + NADH + 5 H(+)(in) = a quinol + NAD(+) + 4 H(+)(out)</text>
        <dbReference type="Rhea" id="RHEA:57888"/>
        <dbReference type="ChEBI" id="CHEBI:15378"/>
        <dbReference type="ChEBI" id="CHEBI:24646"/>
        <dbReference type="ChEBI" id="CHEBI:57540"/>
        <dbReference type="ChEBI" id="CHEBI:57945"/>
        <dbReference type="ChEBI" id="CHEBI:132124"/>
    </reaction>
</comment>
<sequence length="402" mass="43396">MNETIVSYLSQAPGFSMAVDGLSKLLGFDATGVVTFLIFLVFSLVIVGALSAVGGLGTYAERKISADLQMRQGPNRVGPFGILQFLADGVKMLLKEDVVPRDADKFMFNLAPMMALVGVFMSLAVVPFSSGFTLTHLNVGVFYLVGVSSLVGVAIFLGGYASNSKWSMLGGMRGASQIISYEVPVTLSLLAIVVMTGSLSFKGITEAQGGLPHQWFVLHNPFTFIGFFILFIGVLAETNRAPFDLPEAESELVSGYHTEFTGMKFAFFALAEYIEVFVVCGVVAALFLGGYQVPFGLGTGEFVNKLVPAAHPMIGKQVGNFLQLGSFVTKTLLLYYVVIWIRWTLPRMRVDSLMVLCWKYLTPIALFNLIGCAVWLYLFNGKSMWAILGKVIASASAGAGGH</sequence>
<evidence type="ECO:0000256" key="5">
    <source>
        <dbReference type="HAMAP-Rule" id="MF_01350"/>
    </source>
</evidence>
<keyword evidence="5" id="KW-1278">Translocase</keyword>
<keyword evidence="5" id="KW-0874">Quinone</keyword>
<name>A0ABY0IJF4_9BACT</name>
<comment type="similarity">
    <text evidence="5 6">Belongs to the complex I subunit 1 family.</text>
</comment>
<proteinExistence type="inferred from homology"/>
<feature type="transmembrane region" description="Helical" evidence="5">
    <location>
        <begin position="106"/>
        <end position="128"/>
    </location>
</feature>
<evidence type="ECO:0000313" key="8">
    <source>
        <dbReference type="Proteomes" id="UP000443582"/>
    </source>
</evidence>
<dbReference type="PANTHER" id="PTHR11432:SF3">
    <property type="entry name" value="NADH-UBIQUINONE OXIDOREDUCTASE CHAIN 1"/>
    <property type="match status" value="1"/>
</dbReference>
<comment type="function">
    <text evidence="5">NDH-1 shuttles electrons from NADH, via FMN and iron-sulfur (Fe-S) centers, to quinones in the respiratory chain. The immediate electron acceptor for the enzyme in this species is believed to be ubiquinone. Couples the redox reaction to proton translocation (for every two electrons transferred, four hydrogen ions are translocated across the cytoplasmic membrane), and thus conserves the redox energy in a proton gradient. This subunit may bind ubiquinone.</text>
</comment>
<dbReference type="InterPro" id="IPR001694">
    <property type="entry name" value="NADH_UbQ_OxRdtase_su1/FPO"/>
</dbReference>
<evidence type="ECO:0000313" key="7">
    <source>
        <dbReference type="EMBL" id="RZF23099.1"/>
    </source>
</evidence>
<keyword evidence="7" id="KW-0560">Oxidoreductase</keyword>
<keyword evidence="3 5" id="KW-1133">Transmembrane helix</keyword>
<keyword evidence="8" id="KW-1185">Reference proteome</keyword>
<feature type="transmembrane region" description="Helical" evidence="5">
    <location>
        <begin position="183"/>
        <end position="204"/>
    </location>
</feature>
<feature type="transmembrane region" description="Helical" evidence="5">
    <location>
        <begin position="140"/>
        <end position="162"/>
    </location>
</feature>
<keyword evidence="4 5" id="KW-0472">Membrane</keyword>
<dbReference type="GO" id="GO:0016491">
    <property type="term" value="F:oxidoreductase activity"/>
    <property type="evidence" value="ECO:0007669"/>
    <property type="project" value="UniProtKB-KW"/>
</dbReference>
<comment type="subcellular location">
    <subcellularLocation>
        <location evidence="5 6">Cell membrane</location>
        <topology evidence="5 6">Multi-pass membrane protein</topology>
    </subcellularLocation>
    <subcellularLocation>
        <location evidence="1">Membrane</location>
        <topology evidence="1">Multi-pass membrane protein</topology>
    </subcellularLocation>
</comment>
<feature type="transmembrane region" description="Helical" evidence="5">
    <location>
        <begin position="216"/>
        <end position="236"/>
    </location>
</feature>
<feature type="transmembrane region" description="Helical" evidence="5">
    <location>
        <begin position="321"/>
        <end position="341"/>
    </location>
</feature>
<evidence type="ECO:0000256" key="3">
    <source>
        <dbReference type="ARBA" id="ARBA00022989"/>
    </source>
</evidence>
<organism evidence="7 8">
    <name type="scientific">Halobacteriovorax vibrionivorans</name>
    <dbReference type="NCBI Taxonomy" id="2152716"/>
    <lineage>
        <taxon>Bacteria</taxon>
        <taxon>Pseudomonadati</taxon>
        <taxon>Bdellovibrionota</taxon>
        <taxon>Bacteriovoracia</taxon>
        <taxon>Bacteriovoracales</taxon>
        <taxon>Halobacteriovoraceae</taxon>
        <taxon>Halobacteriovorax</taxon>
    </lineage>
</organism>
<dbReference type="Proteomes" id="UP000443582">
    <property type="component" value="Unassembled WGS sequence"/>
</dbReference>
<dbReference type="PROSITE" id="PS00668">
    <property type="entry name" value="COMPLEX1_ND1_2"/>
    <property type="match status" value="1"/>
</dbReference>
<evidence type="ECO:0000256" key="4">
    <source>
        <dbReference type="ARBA" id="ARBA00023136"/>
    </source>
</evidence>
<keyword evidence="5" id="KW-0830">Ubiquinone</keyword>
<feature type="transmembrane region" description="Helical" evidence="5">
    <location>
        <begin position="265"/>
        <end position="288"/>
    </location>
</feature>
<dbReference type="RefSeq" id="WP_114706044.1">
    <property type="nucleotide sequence ID" value="NZ_QDKL01000001.1"/>
</dbReference>
<gene>
    <name evidence="5 7" type="primary">nuoH</name>
    <name evidence="7" type="ORF">DAY19_04830</name>
</gene>
<keyword evidence="5 6" id="KW-0520">NAD</keyword>
<keyword evidence="5" id="KW-1003">Cell membrane</keyword>
<dbReference type="EC" id="7.1.1.-" evidence="5"/>
<dbReference type="InterPro" id="IPR018086">
    <property type="entry name" value="NADH_UbQ_OxRdtase_su1_CS"/>
</dbReference>
<comment type="caution">
    <text evidence="7">The sequence shown here is derived from an EMBL/GenBank/DDBJ whole genome shotgun (WGS) entry which is preliminary data.</text>
</comment>
<feature type="transmembrane region" description="Helical" evidence="5">
    <location>
        <begin position="33"/>
        <end position="57"/>
    </location>
</feature>
<comment type="subunit">
    <text evidence="5">NDH-1 is composed of 14 different subunits. Subunits NuoA, H, J, K, L, M, N constitute the membrane sector of the complex.</text>
</comment>
<reference evidence="8" key="1">
    <citation type="journal article" date="2019" name="Int. J. Syst. Evol. Microbiol.">
        <title>Halobacteriovorax valvorus sp. nov., a novel prokaryotic predator isolated from coastal seawater of China.</title>
        <authorList>
            <person name="Chen M.-X."/>
        </authorList>
    </citation>
    <scope>NUCLEOTIDE SEQUENCE [LARGE SCALE GENOMIC DNA]</scope>
    <source>
        <strain evidence="8">BL9</strain>
    </source>
</reference>
<dbReference type="EMBL" id="QDKL01000001">
    <property type="protein sequence ID" value="RZF23099.1"/>
    <property type="molecule type" value="Genomic_DNA"/>
</dbReference>
<protein>
    <recommendedName>
        <fullName evidence="5">NADH-quinone oxidoreductase subunit H</fullName>
        <ecNumber evidence="5">7.1.1.-</ecNumber>
    </recommendedName>
    <alternativeName>
        <fullName evidence="5">NADH dehydrogenase I subunit H</fullName>
    </alternativeName>
    <alternativeName>
        <fullName evidence="5">NDH-1 subunit H</fullName>
    </alternativeName>
</protein>
<evidence type="ECO:0000256" key="1">
    <source>
        <dbReference type="ARBA" id="ARBA00004141"/>
    </source>
</evidence>
<accession>A0ABY0IJF4</accession>
<feature type="transmembrane region" description="Helical" evidence="5">
    <location>
        <begin position="353"/>
        <end position="378"/>
    </location>
</feature>
<dbReference type="PANTHER" id="PTHR11432">
    <property type="entry name" value="NADH DEHYDROGENASE SUBUNIT 1"/>
    <property type="match status" value="1"/>
</dbReference>
<keyword evidence="2 5" id="KW-0812">Transmembrane</keyword>
<evidence type="ECO:0000256" key="6">
    <source>
        <dbReference type="RuleBase" id="RU000471"/>
    </source>
</evidence>
<evidence type="ECO:0000256" key="2">
    <source>
        <dbReference type="ARBA" id="ARBA00022692"/>
    </source>
</evidence>
<dbReference type="NCBIfam" id="NF004741">
    <property type="entry name" value="PRK06076.1-2"/>
    <property type="match status" value="1"/>
</dbReference>
<dbReference type="HAMAP" id="MF_01350">
    <property type="entry name" value="NDH1_NuoH"/>
    <property type="match status" value="1"/>
</dbReference>
<dbReference type="PROSITE" id="PS00667">
    <property type="entry name" value="COMPLEX1_ND1_1"/>
    <property type="match status" value="1"/>
</dbReference>
<dbReference type="Pfam" id="PF00146">
    <property type="entry name" value="NADHdh"/>
    <property type="match status" value="1"/>
</dbReference>